<comment type="caution">
    <text evidence="1">The sequence shown here is derived from an EMBL/GenBank/DDBJ whole genome shotgun (WGS) entry which is preliminary data.</text>
</comment>
<accession>A0AAU9XT59</accession>
<organism evidence="1 2">
    <name type="scientific">Pocillopora meandrina</name>
    <dbReference type="NCBI Taxonomy" id="46732"/>
    <lineage>
        <taxon>Eukaryota</taxon>
        <taxon>Metazoa</taxon>
        <taxon>Cnidaria</taxon>
        <taxon>Anthozoa</taxon>
        <taxon>Hexacorallia</taxon>
        <taxon>Scleractinia</taxon>
        <taxon>Astrocoeniina</taxon>
        <taxon>Pocilloporidae</taxon>
        <taxon>Pocillopora</taxon>
    </lineage>
</organism>
<sequence length="307" mass="35740">MVQKMVQKIVQSIFYPMPVLAKGLKFIETPVTNENKIRQQLLRDFEQFARRMRLRYIFHGNDKEPHPFHVKSNWIPPVQPSIALERYFENIKLSLAEIEITKPKHNLSYNEHKAVKELQNNTAINLKRTTTVILNKRDKIQEAQVQLDNRDHYRPLENPMVTDTLKKVNELIAQLHNGKHIDDMTKKWLSQTPNPPRIPIFYTLTKIHKPLPVGRPIISGCEGPTERISSFVDHLLQPIAQKQTSYLKDTTDFINFIEKTQVSNDTILVSMDVTSLYTNIPQEEGITIVCQAYEKYHNNSPPIPSHY</sequence>
<proteinExistence type="predicted"/>
<dbReference type="PANTHER" id="PTHR21301">
    <property type="entry name" value="REVERSE TRANSCRIPTASE"/>
    <property type="match status" value="1"/>
</dbReference>
<dbReference type="AlphaFoldDB" id="A0AAU9XT59"/>
<reference evidence="1 2" key="1">
    <citation type="submission" date="2022-05" db="EMBL/GenBank/DDBJ databases">
        <authorList>
            <consortium name="Genoscope - CEA"/>
            <person name="William W."/>
        </authorList>
    </citation>
    <scope>NUCLEOTIDE SEQUENCE [LARGE SCALE GENOMIC DNA]</scope>
</reference>
<name>A0AAU9XT59_9CNID</name>
<keyword evidence="2" id="KW-1185">Reference proteome</keyword>
<dbReference type="EMBL" id="CALNXJ010000059">
    <property type="protein sequence ID" value="CAH3155824.1"/>
    <property type="molecule type" value="Genomic_DNA"/>
</dbReference>
<evidence type="ECO:0000313" key="1">
    <source>
        <dbReference type="EMBL" id="CAH3155824.1"/>
    </source>
</evidence>
<dbReference type="PANTHER" id="PTHR21301:SF10">
    <property type="entry name" value="REVERSE TRANSCRIPTASE DOMAIN-CONTAINING PROTEIN"/>
    <property type="match status" value="1"/>
</dbReference>
<dbReference type="Proteomes" id="UP001159428">
    <property type="component" value="Unassembled WGS sequence"/>
</dbReference>
<evidence type="ECO:0008006" key="3">
    <source>
        <dbReference type="Google" id="ProtNLM"/>
    </source>
</evidence>
<evidence type="ECO:0000313" key="2">
    <source>
        <dbReference type="Proteomes" id="UP001159428"/>
    </source>
</evidence>
<gene>
    <name evidence="1" type="ORF">PMEA_00028328</name>
</gene>
<protein>
    <recommendedName>
        <fullName evidence="3">Reverse transcriptase domain-containing protein</fullName>
    </recommendedName>
</protein>